<protein>
    <submittedName>
        <fullName evidence="1">Uncharacterized protein</fullName>
    </submittedName>
</protein>
<dbReference type="EMBL" id="JAGHQM010000031">
    <property type="protein sequence ID" value="KAH0566151.1"/>
    <property type="molecule type" value="Genomic_DNA"/>
</dbReference>
<proteinExistence type="predicted"/>
<dbReference type="Proteomes" id="UP000750711">
    <property type="component" value="Unassembled WGS sequence"/>
</dbReference>
<comment type="caution">
    <text evidence="1">The sequence shown here is derived from an EMBL/GenBank/DDBJ whole genome shotgun (WGS) entry which is preliminary data.</text>
</comment>
<reference evidence="1" key="1">
    <citation type="submission" date="2021-03" db="EMBL/GenBank/DDBJ databases">
        <title>Comparative genomics and phylogenomic investigation of the class Geoglossomycetes provide insights into ecological specialization and systematics.</title>
        <authorList>
            <person name="Melie T."/>
            <person name="Pirro S."/>
            <person name="Miller A.N."/>
            <person name="Quandt A."/>
        </authorList>
    </citation>
    <scope>NUCLEOTIDE SEQUENCE</scope>
    <source>
        <strain evidence="1">CAQ_001_2017</strain>
    </source>
</reference>
<sequence>MKDIAKAARNDMEFALGKTGLGFSRLLLSAALYCMWQYHVAKARTEKVDNREGKLRRPIYPLGGGGGIATMLS</sequence>
<dbReference type="AlphaFoldDB" id="A0A9P8LIJ8"/>
<keyword evidence="2" id="KW-1185">Reference proteome</keyword>
<evidence type="ECO:0000313" key="2">
    <source>
        <dbReference type="Proteomes" id="UP000750711"/>
    </source>
</evidence>
<name>A0A9P8LIJ8_9PEZI</name>
<accession>A0A9P8LIJ8</accession>
<gene>
    <name evidence="1" type="ORF">GP486_000454</name>
</gene>
<evidence type="ECO:0000313" key="1">
    <source>
        <dbReference type="EMBL" id="KAH0566151.1"/>
    </source>
</evidence>
<organism evidence="1 2">
    <name type="scientific">Trichoglossum hirsutum</name>
    <dbReference type="NCBI Taxonomy" id="265104"/>
    <lineage>
        <taxon>Eukaryota</taxon>
        <taxon>Fungi</taxon>
        <taxon>Dikarya</taxon>
        <taxon>Ascomycota</taxon>
        <taxon>Pezizomycotina</taxon>
        <taxon>Geoglossomycetes</taxon>
        <taxon>Geoglossales</taxon>
        <taxon>Geoglossaceae</taxon>
        <taxon>Trichoglossum</taxon>
    </lineage>
</organism>